<dbReference type="Proteomes" id="UP000180175">
    <property type="component" value="Chromosome"/>
</dbReference>
<accession>A0A1S2MD19</accession>
<evidence type="ECO:0000313" key="2">
    <source>
        <dbReference type="EMBL" id="OIJ22702.1"/>
    </source>
</evidence>
<name>A0A1S2MD19_9BACI</name>
<protein>
    <submittedName>
        <fullName evidence="2">Uncharacterized protein</fullName>
    </submittedName>
</protein>
<dbReference type="RefSeq" id="WP_071316091.1">
    <property type="nucleotide sequence ID" value="NZ_CP063356.2"/>
</dbReference>
<dbReference type="AlphaFoldDB" id="A0A1S2MD19"/>
<gene>
    <name evidence="3" type="ORF">AWH56_020680</name>
    <name evidence="2" type="ORF">AWH56_05075</name>
</gene>
<dbReference type="EMBL" id="LQXD01000035">
    <property type="protein sequence ID" value="OIJ22702.1"/>
    <property type="molecule type" value="Genomic_DNA"/>
</dbReference>
<feature type="transmembrane region" description="Helical" evidence="1">
    <location>
        <begin position="47"/>
        <end position="66"/>
    </location>
</feature>
<keyword evidence="1" id="KW-1133">Transmembrane helix</keyword>
<reference evidence="2 4" key="1">
    <citation type="submission" date="2016-10" db="EMBL/GenBank/DDBJ databases">
        <title>Draft genome sequences of four alkaliphilic bacteria belonging to the Anaerobacillus genus.</title>
        <authorList>
            <person name="Bassil N.M."/>
            <person name="Lloyd J.R."/>
        </authorList>
    </citation>
    <scope>NUCLEOTIDE SEQUENCE [LARGE SCALE GENOMIC DNA]</scope>
    <source>
        <strain evidence="2 4">NB2006</strain>
    </source>
</reference>
<dbReference type="OrthoDB" id="1267107at2"/>
<proteinExistence type="predicted"/>
<evidence type="ECO:0000313" key="4">
    <source>
        <dbReference type="Proteomes" id="UP000180175"/>
    </source>
</evidence>
<reference evidence="3 4" key="3">
    <citation type="journal article" date="2019" name="Int. J. Syst. Evol. Microbiol.">
        <title>Anaerobacillus isosaccharinicus sp. nov., an alkaliphilic bacterium which degrades isosaccharinic acid.</title>
        <authorList>
            <person name="Bassil N.M."/>
            <person name="Lloyd J.R."/>
        </authorList>
    </citation>
    <scope>NUCLEOTIDE SEQUENCE [LARGE SCALE GENOMIC DNA]</scope>
    <source>
        <strain evidence="3 4">NB2006</strain>
    </source>
</reference>
<evidence type="ECO:0000313" key="3">
    <source>
        <dbReference type="EMBL" id="QOY35092.1"/>
    </source>
</evidence>
<dbReference type="KEGG" id="aia:AWH56_020680"/>
<sequence length="425" mass="48925">MQNEHEFIDKLKSSPDFEPRKEFVQKAKNELLREARRMEVKNKVKKISVFSASIAITTLLLVWVSVFGGKQVIIDTVASILNEENSEVIEKAPDQNTVLLENREIAKMFLEEKGYDVVSYDGASDAYTLTQEKLVEIPFMQQWWVQSVIPEEFFGKSIDTELFTVQGHPLDHSLGSNSLGLTGVSILIVDGTPIGGTSWPLTIEPVYTGVHSLDGKTIEELYDTDYLTWHEDWAKKYYQVTSIVDEPIEIETELLAKTEIIFSYLETFNWSELANYVHPEKGVFFSFYADAGSPFAQEVAFTKDALRELEGTETFVLGYDMGDYKFEFPINEYVTTFLINHSQRWDGKNSTESEYEVITYNDSVVDSGGIINTIPEYFPDAKYVEYYSPRPSEELWHQWQALRFIYEEYDSQWYLIGIARDVHSP</sequence>
<evidence type="ECO:0000256" key="1">
    <source>
        <dbReference type="SAM" id="Phobius"/>
    </source>
</evidence>
<keyword evidence="4" id="KW-1185">Reference proteome</keyword>
<reference evidence="3 4" key="2">
    <citation type="journal article" date="2017" name="Genome Announc.">
        <title>Draft Genome Sequences of Four Alkaliphilic Bacteria Belonging to the Anaerobacillus Genus.</title>
        <authorList>
            <person name="Bassil N.M."/>
            <person name="Lloyd J.R."/>
        </authorList>
    </citation>
    <scope>NUCLEOTIDE SEQUENCE [LARGE SCALE GENOMIC DNA]</scope>
    <source>
        <strain evidence="3 4">NB2006</strain>
    </source>
</reference>
<keyword evidence="1" id="KW-0812">Transmembrane</keyword>
<keyword evidence="1" id="KW-0472">Membrane</keyword>
<reference evidence="3" key="4">
    <citation type="submission" date="2020-10" db="EMBL/GenBank/DDBJ databases">
        <authorList>
            <person name="Bassil N.M."/>
            <person name="Lloyd J.R."/>
        </authorList>
    </citation>
    <scope>NUCLEOTIDE SEQUENCE</scope>
    <source>
        <strain evidence="3">NB2006</strain>
    </source>
</reference>
<dbReference type="EMBL" id="CP063356">
    <property type="protein sequence ID" value="QOY35092.1"/>
    <property type="molecule type" value="Genomic_DNA"/>
</dbReference>
<organism evidence="2 4">
    <name type="scientific">Anaerobacillus isosaccharinicus</name>
    <dbReference type="NCBI Taxonomy" id="1532552"/>
    <lineage>
        <taxon>Bacteria</taxon>
        <taxon>Bacillati</taxon>
        <taxon>Bacillota</taxon>
        <taxon>Bacilli</taxon>
        <taxon>Bacillales</taxon>
        <taxon>Bacillaceae</taxon>
        <taxon>Anaerobacillus</taxon>
    </lineage>
</organism>